<evidence type="ECO:0000313" key="3">
    <source>
        <dbReference type="Proteomes" id="UP000825935"/>
    </source>
</evidence>
<dbReference type="Gene3D" id="1.25.40.10">
    <property type="entry name" value="Tetratricopeptide repeat domain"/>
    <property type="match status" value="2"/>
</dbReference>
<name>A0A8T2VFT8_CERRI</name>
<feature type="compositionally biased region" description="Polar residues" evidence="1">
    <location>
        <begin position="141"/>
        <end position="161"/>
    </location>
</feature>
<dbReference type="SUPFAM" id="SSF48452">
    <property type="entry name" value="TPR-like"/>
    <property type="match status" value="3"/>
</dbReference>
<gene>
    <name evidence="2" type="ORF">KP509_01G044700</name>
</gene>
<feature type="compositionally biased region" description="Low complexity" evidence="1">
    <location>
        <begin position="216"/>
        <end position="230"/>
    </location>
</feature>
<dbReference type="Proteomes" id="UP000825935">
    <property type="component" value="Chromosome 1"/>
</dbReference>
<evidence type="ECO:0000313" key="2">
    <source>
        <dbReference type="EMBL" id="KAH7446202.1"/>
    </source>
</evidence>
<accession>A0A8T2VFT8</accession>
<dbReference type="AlphaFoldDB" id="A0A8T2VFT8"/>
<dbReference type="SMART" id="SM00028">
    <property type="entry name" value="TPR"/>
    <property type="match status" value="8"/>
</dbReference>
<comment type="caution">
    <text evidence="2">The sequence shown here is derived from an EMBL/GenBank/DDBJ whole genome shotgun (WGS) entry which is preliminary data.</text>
</comment>
<evidence type="ECO:0000256" key="1">
    <source>
        <dbReference type="SAM" id="MobiDB-lite"/>
    </source>
</evidence>
<dbReference type="PANTHER" id="PTHR46284:SF5">
    <property type="entry name" value="PROTEIN KINESIN LIGHT CHAIN-RELATED 3"/>
    <property type="match status" value="1"/>
</dbReference>
<feature type="compositionally biased region" description="Low complexity" evidence="1">
    <location>
        <begin position="173"/>
        <end position="187"/>
    </location>
</feature>
<organism evidence="2 3">
    <name type="scientific">Ceratopteris richardii</name>
    <name type="common">Triangle waterfern</name>
    <dbReference type="NCBI Taxonomy" id="49495"/>
    <lineage>
        <taxon>Eukaryota</taxon>
        <taxon>Viridiplantae</taxon>
        <taxon>Streptophyta</taxon>
        <taxon>Embryophyta</taxon>
        <taxon>Tracheophyta</taxon>
        <taxon>Polypodiopsida</taxon>
        <taxon>Polypodiidae</taxon>
        <taxon>Polypodiales</taxon>
        <taxon>Pteridineae</taxon>
        <taxon>Pteridaceae</taxon>
        <taxon>Parkerioideae</taxon>
        <taxon>Ceratopteris</taxon>
    </lineage>
</organism>
<dbReference type="EMBL" id="CM035406">
    <property type="protein sequence ID" value="KAH7446202.1"/>
    <property type="molecule type" value="Genomic_DNA"/>
</dbReference>
<dbReference type="PANTHER" id="PTHR46284">
    <property type="entry name" value="PROTEIN KINESIN LIGHT CHAIN-RELATED 3"/>
    <property type="match status" value="1"/>
</dbReference>
<sequence length="751" mass="81403">MLSVNHSGTFLFQQSAGNFHAESMNSHDYAAVESPQELSTASIQEQIVEGHVYDEYDEEDAAFEAEAEAFVRKCDVHEIAVRRLIEDLVEDDEEEASAKRSSSACVAGMNDSPMCEVLNSGTEQDIHDQCEIPDKINSFNSPKLNVGNIKSETPNVAGNSGSEEDESMPALVQHSQQQSSGHLSPSGVYRSSQKFGYLVSRKRIQAMKEGSQRKYSSLAPSLSKLPNSPNSTCVKKIASKSNNMFSVSKRLTQEVNKAQCLSDDEISRGKLKEIHSAGKPSGVYNGQRGVIDDESLPSNEHHSGHLGRQNLNSGHSLFKLAKRVIASGGKPRKALDYAARAARAFEATANDKPNLELVTCLHVLAALHCSLGQYIEAVEVLEKSLKHLKSKTGGQEQALVAFAGYMQLGDTLALVGKSEESLAAYCTGLEVQIEALGEKDFCIGETCRYLAEAHAQALQFDKAESLCQRALDIHRENGVPASIEEAADRRLLGLIYNGKGQHEIALEQLVLASMVLISNGRAVEVAAVDASIGDTYALLGRINEAVFSYQKALKVLKASKGELHVAVASLYISLAQLCHKTGKLKESRVYCESALKIYTKQGSGRFLEEVASGLTEISIIYEALHESELALSFLKKALTILETAPGQQSAVAGVEAQIGVFHYLHGDYADAREYFGKAICKLRTSAERNSPLFGIVLNQMGLACVQLSDIQAAVGIFEESRTVLETICGPHHPDTLSVYSNLAGAYDALGR</sequence>
<feature type="region of interest" description="Disordered" evidence="1">
    <location>
        <begin position="208"/>
        <end position="230"/>
    </location>
</feature>
<dbReference type="Pfam" id="PF13374">
    <property type="entry name" value="TPR_10"/>
    <property type="match status" value="1"/>
</dbReference>
<dbReference type="Pfam" id="PF13424">
    <property type="entry name" value="TPR_12"/>
    <property type="match status" value="2"/>
</dbReference>
<evidence type="ECO:0008006" key="4">
    <source>
        <dbReference type="Google" id="ProtNLM"/>
    </source>
</evidence>
<feature type="region of interest" description="Disordered" evidence="1">
    <location>
        <begin position="141"/>
        <end position="189"/>
    </location>
</feature>
<keyword evidence="3" id="KW-1185">Reference proteome</keyword>
<protein>
    <recommendedName>
        <fullName evidence="4">Kinesin light chain</fullName>
    </recommendedName>
</protein>
<dbReference type="OrthoDB" id="5986190at2759"/>
<proteinExistence type="predicted"/>
<reference evidence="2" key="1">
    <citation type="submission" date="2021-08" db="EMBL/GenBank/DDBJ databases">
        <title>WGS assembly of Ceratopteris richardii.</title>
        <authorList>
            <person name="Marchant D.B."/>
            <person name="Chen G."/>
            <person name="Jenkins J."/>
            <person name="Shu S."/>
            <person name="Leebens-Mack J."/>
            <person name="Grimwood J."/>
            <person name="Schmutz J."/>
            <person name="Soltis P."/>
            <person name="Soltis D."/>
            <person name="Chen Z.-H."/>
        </authorList>
    </citation>
    <scope>NUCLEOTIDE SEQUENCE</scope>
    <source>
        <strain evidence="2">Whitten #5841</strain>
        <tissue evidence="2">Leaf</tissue>
    </source>
</reference>
<dbReference type="InterPro" id="IPR011990">
    <property type="entry name" value="TPR-like_helical_dom_sf"/>
</dbReference>
<dbReference type="InterPro" id="IPR019734">
    <property type="entry name" value="TPR_rpt"/>
</dbReference>